<dbReference type="InterPro" id="IPR027843">
    <property type="entry name" value="DUF4440"/>
</dbReference>
<name>X1FX42_9ZZZZ</name>
<accession>X1FX42</accession>
<feature type="domain" description="DUF4440" evidence="1">
    <location>
        <begin position="33"/>
        <end position="142"/>
    </location>
</feature>
<dbReference type="SUPFAM" id="SSF54427">
    <property type="entry name" value="NTF2-like"/>
    <property type="match status" value="1"/>
</dbReference>
<reference evidence="2" key="1">
    <citation type="journal article" date="2014" name="Front. Microbiol.">
        <title>High frequency of phylogenetically diverse reductive dehalogenase-homologous genes in deep subseafloor sedimentary metagenomes.</title>
        <authorList>
            <person name="Kawai M."/>
            <person name="Futagami T."/>
            <person name="Toyoda A."/>
            <person name="Takaki Y."/>
            <person name="Nishi S."/>
            <person name="Hori S."/>
            <person name="Arai W."/>
            <person name="Tsubouchi T."/>
            <person name="Morono Y."/>
            <person name="Uchiyama I."/>
            <person name="Ito T."/>
            <person name="Fujiyama A."/>
            <person name="Inagaki F."/>
            <person name="Takami H."/>
        </authorList>
    </citation>
    <scope>NUCLEOTIDE SEQUENCE</scope>
    <source>
        <strain evidence="2">Expedition CK06-06</strain>
    </source>
</reference>
<organism evidence="2">
    <name type="scientific">marine sediment metagenome</name>
    <dbReference type="NCBI Taxonomy" id="412755"/>
    <lineage>
        <taxon>unclassified sequences</taxon>
        <taxon>metagenomes</taxon>
        <taxon>ecological metagenomes</taxon>
    </lineage>
</organism>
<dbReference type="InterPro" id="IPR032710">
    <property type="entry name" value="NTF2-like_dom_sf"/>
</dbReference>
<comment type="caution">
    <text evidence="2">The sequence shown here is derived from an EMBL/GenBank/DDBJ whole genome shotgun (WGS) entry which is preliminary data.</text>
</comment>
<dbReference type="EMBL" id="BARU01006577">
    <property type="protein sequence ID" value="GAH33904.1"/>
    <property type="molecule type" value="Genomic_DNA"/>
</dbReference>
<dbReference type="AlphaFoldDB" id="X1FX42"/>
<proteinExistence type="predicted"/>
<sequence>MKTLIVLVSILAAITSCQMNEEKISQQEVEKEILAHEHTMWDRWSAGDPLGFAESFQDDATLFRWHDVQAQARLDSLEEIQEYFATIEGNIPAHKYEMVDSRVQMYGEIAILTFEYHITMPDGESGPPWKATDVYRLVNGEW</sequence>
<feature type="non-terminal residue" evidence="2">
    <location>
        <position position="142"/>
    </location>
</feature>
<gene>
    <name evidence="2" type="ORF">S03H2_12941</name>
</gene>
<dbReference type="Gene3D" id="3.10.450.50">
    <property type="match status" value="1"/>
</dbReference>
<dbReference type="PROSITE" id="PS51257">
    <property type="entry name" value="PROKAR_LIPOPROTEIN"/>
    <property type="match status" value="1"/>
</dbReference>
<protein>
    <recommendedName>
        <fullName evidence="1">DUF4440 domain-containing protein</fullName>
    </recommendedName>
</protein>
<dbReference type="Pfam" id="PF14534">
    <property type="entry name" value="DUF4440"/>
    <property type="match status" value="1"/>
</dbReference>
<evidence type="ECO:0000313" key="2">
    <source>
        <dbReference type="EMBL" id="GAH33904.1"/>
    </source>
</evidence>
<evidence type="ECO:0000259" key="1">
    <source>
        <dbReference type="Pfam" id="PF14534"/>
    </source>
</evidence>